<feature type="transmembrane region" description="Helical" evidence="1">
    <location>
        <begin position="178"/>
        <end position="201"/>
    </location>
</feature>
<gene>
    <name evidence="2" type="ORF">KKP3000_004274</name>
</gene>
<name>A0ABV5AF53_9BACL</name>
<organism evidence="2 3">
    <name type="scientific">Alicyclobacillus fastidiosus</name>
    <dbReference type="NCBI Taxonomy" id="392011"/>
    <lineage>
        <taxon>Bacteria</taxon>
        <taxon>Bacillati</taxon>
        <taxon>Bacillota</taxon>
        <taxon>Bacilli</taxon>
        <taxon>Bacillales</taxon>
        <taxon>Alicyclobacillaceae</taxon>
        <taxon>Alicyclobacillus</taxon>
    </lineage>
</organism>
<dbReference type="EMBL" id="JBDXSU010000007">
    <property type="protein sequence ID" value="MFB5190788.1"/>
    <property type="molecule type" value="Genomic_DNA"/>
</dbReference>
<feature type="transmembrane region" description="Helical" evidence="1">
    <location>
        <begin position="221"/>
        <end position="242"/>
    </location>
</feature>
<feature type="transmembrane region" description="Helical" evidence="1">
    <location>
        <begin position="318"/>
        <end position="335"/>
    </location>
</feature>
<comment type="caution">
    <text evidence="2">The sequence shown here is derived from an EMBL/GenBank/DDBJ whole genome shotgun (WGS) entry which is preliminary data.</text>
</comment>
<feature type="transmembrane region" description="Helical" evidence="1">
    <location>
        <begin position="138"/>
        <end position="158"/>
    </location>
</feature>
<evidence type="ECO:0000313" key="2">
    <source>
        <dbReference type="EMBL" id="MFB5190788.1"/>
    </source>
</evidence>
<reference evidence="2 3" key="1">
    <citation type="journal article" date="2024" name="Int. J. Mol. Sci.">
        <title>Exploration of Alicyclobacillus spp. Genome in Search of Antibiotic Resistance.</title>
        <authorList>
            <person name="Bucka-Kolendo J."/>
            <person name="Kiousi D.E."/>
            <person name="Dekowska A."/>
            <person name="Mikolajczuk-Szczyrba A."/>
            <person name="Karadedos D.M."/>
            <person name="Michael P."/>
            <person name="Galanis A."/>
            <person name="Sokolowska B."/>
        </authorList>
    </citation>
    <scope>NUCLEOTIDE SEQUENCE [LARGE SCALE GENOMIC DNA]</scope>
    <source>
        <strain evidence="2 3">KKP 3000</strain>
    </source>
</reference>
<feature type="transmembrane region" description="Helical" evidence="1">
    <location>
        <begin position="390"/>
        <end position="407"/>
    </location>
</feature>
<keyword evidence="1" id="KW-0472">Membrane</keyword>
<sequence>MQAQGVMGFDPPAVPTKTKKQWMMGCYFAVIWMFSVLLQLVLAGRFRGYLGDQMIFHAWMTQIDQFGIANIYKTGQVDYPPVYLFMLDLYGKVANAVHIAVVPGGLWMKMPGIVLDACAMIAFFFATRGAQDGWRATVLTLFCLNPTILFDTAVWGQVDILDGILSFLAVAVSMKKPGVAGGVFSLSLLSKFQSIVVFPVLAVQAVRDGRNRHTARTPLRLALGVALPLVVIFGLLAVQGALGEMIDKAYIATTGEYPYVDMGAMNIWYYLFGTPPNLADSTTLFGGVTYKLIGLTLLFLATLYVACYLWFHQSAGNQVVVLKAATALCFAFYMLPTEIHERYVIMALIFSLAAALYDKRWMLLAVGLTLTSFCNLWSVCYNAVNPTSDMWMVYLNCVMLIAMFVMMRKEVVWPHNWRECWRPPGV</sequence>
<feature type="transmembrane region" description="Helical" evidence="1">
    <location>
        <begin position="364"/>
        <end position="384"/>
    </location>
</feature>
<accession>A0ABV5AF53</accession>
<evidence type="ECO:0000313" key="3">
    <source>
        <dbReference type="Proteomes" id="UP001579974"/>
    </source>
</evidence>
<proteinExistence type="predicted"/>
<dbReference type="Proteomes" id="UP001579974">
    <property type="component" value="Unassembled WGS sequence"/>
</dbReference>
<evidence type="ECO:0000256" key="1">
    <source>
        <dbReference type="SAM" id="Phobius"/>
    </source>
</evidence>
<dbReference type="RefSeq" id="WP_275474442.1">
    <property type="nucleotide sequence ID" value="NZ_CP162940.1"/>
</dbReference>
<keyword evidence="1" id="KW-1133">Transmembrane helix</keyword>
<feature type="transmembrane region" description="Helical" evidence="1">
    <location>
        <begin position="22"/>
        <end position="44"/>
    </location>
</feature>
<feature type="transmembrane region" description="Helical" evidence="1">
    <location>
        <begin position="292"/>
        <end position="311"/>
    </location>
</feature>
<keyword evidence="3" id="KW-1185">Reference proteome</keyword>
<keyword evidence="1" id="KW-0812">Transmembrane</keyword>
<protein>
    <submittedName>
        <fullName evidence="2">Transporter</fullName>
    </submittedName>
</protein>